<dbReference type="PANTHER" id="PTHR13812">
    <property type="entry name" value="KETIMINE REDUCTASE MU-CRYSTALLIN"/>
    <property type="match status" value="1"/>
</dbReference>
<dbReference type="SUPFAM" id="SSF51735">
    <property type="entry name" value="NAD(P)-binding Rossmann-fold domains"/>
    <property type="match status" value="1"/>
</dbReference>
<reference evidence="1 2" key="1">
    <citation type="submission" date="2020-07" db="EMBL/GenBank/DDBJ databases">
        <authorList>
            <person name="Cui H."/>
        </authorList>
    </citation>
    <scope>NUCLEOTIDE SEQUENCE [LARGE SCALE GENOMIC DNA]</scope>
    <source>
        <strain evidence="1 2">YPL8</strain>
    </source>
</reference>
<name>A0A7D5KTM4_9EURY</name>
<dbReference type="Proteomes" id="UP000509241">
    <property type="component" value="Chromosome"/>
</dbReference>
<protein>
    <submittedName>
        <fullName evidence="1">Ornithine cyclodeaminase family protein</fullName>
    </submittedName>
</protein>
<dbReference type="PANTHER" id="PTHR13812:SF19">
    <property type="entry name" value="KETIMINE REDUCTASE MU-CRYSTALLIN"/>
    <property type="match status" value="1"/>
</dbReference>
<dbReference type="EMBL" id="CP058601">
    <property type="protein sequence ID" value="QLG50684.1"/>
    <property type="molecule type" value="Genomic_DNA"/>
</dbReference>
<dbReference type="Gene3D" id="3.30.1780.10">
    <property type="entry name" value="ornithine cyclodeaminase, domain 1"/>
    <property type="match status" value="1"/>
</dbReference>
<sequence length="322" mass="33434">MVTILSESKVEQVLDIEALLPVVEDALVQQTAGNVERPERIHFPVGSGLEGDEPLGTGIAMPAYIHGDSQFVTKLVTVNEGNETRGLPTLHAQILLTDARTGVTKALMGGTTVTNARTGCIGALAVRALAENATTLGVLGAGAQGFWQTRAINTVASLEDVRIHSPSDSRDRCAARLRDEGIPAHAVDSARRAVDGADVVVTATTSLEPVFPADALADGALVVAIGAYEAGMQELEPEVLEQADCVFADVPTEVAEIGDLLATDLSEDDLVPLGNLLASGYTRASPSETLVVESVGTASLDAAAAQAVYERAEEAGTEVPMD</sequence>
<dbReference type="InterPro" id="IPR036291">
    <property type="entry name" value="NAD(P)-bd_dom_sf"/>
</dbReference>
<dbReference type="KEGG" id="haly:HYG82_18505"/>
<dbReference type="RefSeq" id="WP_179263421.1">
    <property type="nucleotide sequence ID" value="NZ_CP058601.1"/>
</dbReference>
<dbReference type="Gene3D" id="3.40.50.720">
    <property type="entry name" value="NAD(P)-binding Rossmann-like Domain"/>
    <property type="match status" value="1"/>
</dbReference>
<dbReference type="InterPro" id="IPR003462">
    <property type="entry name" value="ODC_Mu_crystall"/>
</dbReference>
<evidence type="ECO:0000313" key="2">
    <source>
        <dbReference type="Proteomes" id="UP000509241"/>
    </source>
</evidence>
<evidence type="ECO:0000313" key="1">
    <source>
        <dbReference type="EMBL" id="QLG50684.1"/>
    </source>
</evidence>
<dbReference type="Pfam" id="PF02423">
    <property type="entry name" value="OCD_Mu_crystall"/>
    <property type="match status" value="1"/>
</dbReference>
<dbReference type="GO" id="GO:0005737">
    <property type="term" value="C:cytoplasm"/>
    <property type="evidence" value="ECO:0007669"/>
    <property type="project" value="TreeGrafter"/>
</dbReference>
<dbReference type="OrthoDB" id="214116at2157"/>
<dbReference type="PIRSF" id="PIRSF001439">
    <property type="entry name" value="CryM"/>
    <property type="match status" value="1"/>
</dbReference>
<proteinExistence type="predicted"/>
<dbReference type="InterPro" id="IPR023401">
    <property type="entry name" value="ODC_N"/>
</dbReference>
<organism evidence="1 2">
    <name type="scientific">Natrinema halophilum</name>
    <dbReference type="NCBI Taxonomy" id="1699371"/>
    <lineage>
        <taxon>Archaea</taxon>
        <taxon>Methanobacteriati</taxon>
        <taxon>Methanobacteriota</taxon>
        <taxon>Stenosarchaea group</taxon>
        <taxon>Halobacteria</taxon>
        <taxon>Halobacteriales</taxon>
        <taxon>Natrialbaceae</taxon>
        <taxon>Natrinema</taxon>
    </lineage>
</organism>
<accession>A0A7D5KTM4</accession>
<dbReference type="GeneID" id="56035326"/>
<gene>
    <name evidence="1" type="ORF">HYG82_18505</name>
</gene>
<dbReference type="AlphaFoldDB" id="A0A7D5KTM4"/>
<keyword evidence="2" id="KW-1185">Reference proteome</keyword>